<dbReference type="Proteomes" id="UP000198748">
    <property type="component" value="Unassembled WGS sequence"/>
</dbReference>
<keyword evidence="2" id="KW-1185">Reference proteome</keyword>
<reference evidence="2" key="1">
    <citation type="submission" date="2016-10" db="EMBL/GenBank/DDBJ databases">
        <authorList>
            <person name="Varghese N."/>
            <person name="Submissions S."/>
        </authorList>
    </citation>
    <scope>NUCLEOTIDE SEQUENCE [LARGE SCALE GENOMIC DNA]</scope>
    <source>
        <strain evidence="2">DSM 25329</strain>
    </source>
</reference>
<proteinExistence type="predicted"/>
<protein>
    <submittedName>
        <fullName evidence="1">Uncharacterized protein</fullName>
    </submittedName>
</protein>
<evidence type="ECO:0000313" key="2">
    <source>
        <dbReference type="Proteomes" id="UP000198748"/>
    </source>
</evidence>
<gene>
    <name evidence="1" type="ORF">SAMN04487996_117135</name>
</gene>
<accession>A0A1G7T8Q0</accession>
<evidence type="ECO:0000313" key="1">
    <source>
        <dbReference type="EMBL" id="SDG31737.1"/>
    </source>
</evidence>
<dbReference type="AlphaFoldDB" id="A0A1G7T8Q0"/>
<name>A0A1G7T8Q0_9BACT</name>
<organism evidence="1 2">
    <name type="scientific">Dyadobacter soli</name>
    <dbReference type="NCBI Taxonomy" id="659014"/>
    <lineage>
        <taxon>Bacteria</taxon>
        <taxon>Pseudomonadati</taxon>
        <taxon>Bacteroidota</taxon>
        <taxon>Cytophagia</taxon>
        <taxon>Cytophagales</taxon>
        <taxon>Spirosomataceae</taxon>
        <taxon>Dyadobacter</taxon>
    </lineage>
</organism>
<sequence length="191" mass="21756">MDSVLQTTDKEIFRIIGISDADFEKIDNSDWIWSVYPFEAGDERPIAAFSEFASAFKLACRLNDFVEGGMGVKPILRTETDIQLDRYHQLIEVGMTPFLIRLKSQGGELEVIDGVSNNLDEISLENNISELVTNLKFRRRIGWEFDLVGTFWAPSRRLAIKKARTFSAMISELQDRVPGLFEKAILSYSHS</sequence>
<dbReference type="RefSeq" id="WP_143016935.1">
    <property type="nucleotide sequence ID" value="NZ_FNAN01000017.1"/>
</dbReference>
<dbReference type="OrthoDB" id="9820923at2"/>
<dbReference type="EMBL" id="FNAN01000017">
    <property type="protein sequence ID" value="SDG31737.1"/>
    <property type="molecule type" value="Genomic_DNA"/>
</dbReference>